<gene>
    <name evidence="1" type="ORF">K4A83_11385</name>
</gene>
<keyword evidence="2" id="KW-1185">Reference proteome</keyword>
<dbReference type="RefSeq" id="WP_265264681.1">
    <property type="nucleotide sequence ID" value="NZ_JAIHOM010000048.1"/>
</dbReference>
<reference evidence="1 2" key="1">
    <citation type="submission" date="2021-08" db="EMBL/GenBank/DDBJ databases">
        <title>Draft genome sequence of Spirulina subsalsa with high tolerance to salinity and hype-accumulation of phycocyanin.</title>
        <authorList>
            <person name="Pei H."/>
            <person name="Jiang L."/>
        </authorList>
    </citation>
    <scope>NUCLEOTIDE SEQUENCE [LARGE SCALE GENOMIC DNA]</scope>
    <source>
        <strain evidence="1 2">FACHB-351</strain>
    </source>
</reference>
<protein>
    <submittedName>
        <fullName evidence="1">Cobyrinic acid a,c-diamide synthase</fullName>
    </submittedName>
</protein>
<comment type="caution">
    <text evidence="1">The sequence shown here is derived from an EMBL/GenBank/DDBJ whole genome shotgun (WGS) entry which is preliminary data.</text>
</comment>
<accession>A0ABT3L5S1</accession>
<sequence>MLEKVPQEAKEWAEGLDWQRRRYLLSLCHLLCGASPEIQAGFLDQYTADGLLAKIIQDYETYYKVQRHLDGFHINTQLNNKVLRQYIKQFYIHSAQDVRREPQKYLEAALRLVFSPEEKSYVLNYILGFELIKLLFKMSWLQQERFYSLQNNQEDFYHTYIKPVQYAQRVNGLVIPKDEKTFFSQREFYVTPPKISGKRLEELVMVTFTTDAVSTLGFSIVRNIRPVPFDYDYIYQPAQERIF</sequence>
<organism evidence="1 2">
    <name type="scientific">Spirulina subsalsa FACHB-351</name>
    <dbReference type="NCBI Taxonomy" id="234711"/>
    <lineage>
        <taxon>Bacteria</taxon>
        <taxon>Bacillati</taxon>
        <taxon>Cyanobacteriota</taxon>
        <taxon>Cyanophyceae</taxon>
        <taxon>Spirulinales</taxon>
        <taxon>Spirulinaceae</taxon>
        <taxon>Spirulina</taxon>
    </lineage>
</organism>
<proteinExistence type="predicted"/>
<evidence type="ECO:0000313" key="2">
    <source>
        <dbReference type="Proteomes" id="UP001526426"/>
    </source>
</evidence>
<dbReference type="EMBL" id="JAIHOM010000048">
    <property type="protein sequence ID" value="MCW6036860.1"/>
    <property type="molecule type" value="Genomic_DNA"/>
</dbReference>
<dbReference type="Proteomes" id="UP001526426">
    <property type="component" value="Unassembled WGS sequence"/>
</dbReference>
<evidence type="ECO:0000313" key="1">
    <source>
        <dbReference type="EMBL" id="MCW6036860.1"/>
    </source>
</evidence>
<name>A0ABT3L5S1_9CYAN</name>